<evidence type="ECO:0000313" key="4">
    <source>
        <dbReference type="Proteomes" id="UP000799770"/>
    </source>
</evidence>
<gene>
    <name evidence="3" type="ORF">BDV96DRAFT_350945</name>
</gene>
<evidence type="ECO:0000256" key="2">
    <source>
        <dbReference type="SAM" id="MobiDB-lite"/>
    </source>
</evidence>
<sequence length="713" mass="78529">MALYNVEEDLISFVSEEGQTIAAPIPQSPYTSTLLNMNGETAGSLALPTPAGPNFPSKGVADNKGLTSLAVSNSRPAPKNVDSFASLLSQSRSAIASKPWVSKPATPMLEHSANSRRRNTQQVNGVSKKDYFPSSLNASGLRTVSSGPALLSNASRIVPGSPAQHTQLQASRPYPSINLNLDKNAPCLVNGVSQGAGPRFPVSEDLAELTQSATPFDAPISVSKLSNLATNEGDDYTQLEQQLDWLETDGGQNISTPGKEGKDAVTASKPKRIQDIQLGADVGTSSSAKLGRTSSPNQQVFVVPSPRANLDSGTRPVVDDSEWHACFHIPVSGVKGPPPGLNTPQGTFNLDTELQQTTAEDDNQPVVRLNLDVYNVLLQNNTKLKEKVKAAEETLQRELQARQLASRIDVDEKDNEIARLQTQLKFAEKESRRTQSLQGERDNIQHILTTKEAELRTMTNILTEKEKQLFSLRTAVDSQGGQFNEQNKRLQDDLDRTEQELVAMKSSCAKKEQLIKELGEERDKLINKPKDGAERTQEAILAQKAARIDSLHEEINKEKSKNEFLSARIIKLQANTQSQDVVKKLEEEKKMKSAEVSRLRQELMKKEKELEGSRATALRITDGGKSYRFAATLVVPSVKAKLPKTVFSCLHCYSKNLQCDNHARCQNCNDAGENCQRWRCTAHHLLKQCATVPCDLTHTPDGWLMTREERPQW</sequence>
<dbReference type="OrthoDB" id="3777260at2759"/>
<proteinExistence type="predicted"/>
<reference evidence="3" key="1">
    <citation type="journal article" date="2020" name="Stud. Mycol.">
        <title>101 Dothideomycetes genomes: a test case for predicting lifestyles and emergence of pathogens.</title>
        <authorList>
            <person name="Haridas S."/>
            <person name="Albert R."/>
            <person name="Binder M."/>
            <person name="Bloem J."/>
            <person name="Labutti K."/>
            <person name="Salamov A."/>
            <person name="Andreopoulos B."/>
            <person name="Baker S."/>
            <person name="Barry K."/>
            <person name="Bills G."/>
            <person name="Bluhm B."/>
            <person name="Cannon C."/>
            <person name="Castanera R."/>
            <person name="Culley D."/>
            <person name="Daum C."/>
            <person name="Ezra D."/>
            <person name="Gonzalez J."/>
            <person name="Henrissat B."/>
            <person name="Kuo A."/>
            <person name="Liang C."/>
            <person name="Lipzen A."/>
            <person name="Lutzoni F."/>
            <person name="Magnuson J."/>
            <person name="Mondo S."/>
            <person name="Nolan M."/>
            <person name="Ohm R."/>
            <person name="Pangilinan J."/>
            <person name="Park H.-J."/>
            <person name="Ramirez L."/>
            <person name="Alfaro M."/>
            <person name="Sun H."/>
            <person name="Tritt A."/>
            <person name="Yoshinaga Y."/>
            <person name="Zwiers L.-H."/>
            <person name="Turgeon B."/>
            <person name="Goodwin S."/>
            <person name="Spatafora J."/>
            <person name="Crous P."/>
            <person name="Grigoriev I."/>
        </authorList>
    </citation>
    <scope>NUCLEOTIDE SEQUENCE</scope>
    <source>
        <strain evidence="3">CBS 627.86</strain>
    </source>
</reference>
<dbReference type="Proteomes" id="UP000799770">
    <property type="component" value="Unassembled WGS sequence"/>
</dbReference>
<feature type="region of interest" description="Disordered" evidence="2">
    <location>
        <begin position="105"/>
        <end position="131"/>
    </location>
</feature>
<dbReference type="EMBL" id="ML977315">
    <property type="protein sequence ID" value="KAF2119675.1"/>
    <property type="molecule type" value="Genomic_DNA"/>
</dbReference>
<name>A0A6A5ZK70_9PLEO</name>
<feature type="region of interest" description="Disordered" evidence="2">
    <location>
        <begin position="248"/>
        <end position="299"/>
    </location>
</feature>
<feature type="coiled-coil region" evidence="1">
    <location>
        <begin position="374"/>
        <end position="437"/>
    </location>
</feature>
<dbReference type="AlphaFoldDB" id="A0A6A5ZK70"/>
<organism evidence="3 4">
    <name type="scientific">Lophiotrema nucula</name>
    <dbReference type="NCBI Taxonomy" id="690887"/>
    <lineage>
        <taxon>Eukaryota</taxon>
        <taxon>Fungi</taxon>
        <taxon>Dikarya</taxon>
        <taxon>Ascomycota</taxon>
        <taxon>Pezizomycotina</taxon>
        <taxon>Dothideomycetes</taxon>
        <taxon>Pleosporomycetidae</taxon>
        <taxon>Pleosporales</taxon>
        <taxon>Lophiotremataceae</taxon>
        <taxon>Lophiotrema</taxon>
    </lineage>
</organism>
<evidence type="ECO:0000256" key="1">
    <source>
        <dbReference type="SAM" id="Coils"/>
    </source>
</evidence>
<accession>A0A6A5ZK70</accession>
<keyword evidence="4" id="KW-1185">Reference proteome</keyword>
<keyword evidence="1" id="KW-0175">Coiled coil</keyword>
<feature type="compositionally biased region" description="Polar residues" evidence="2">
    <location>
        <begin position="283"/>
        <end position="299"/>
    </location>
</feature>
<evidence type="ECO:0000313" key="3">
    <source>
        <dbReference type="EMBL" id="KAF2119675.1"/>
    </source>
</evidence>
<feature type="coiled-coil region" evidence="1">
    <location>
        <begin position="480"/>
        <end position="616"/>
    </location>
</feature>
<protein>
    <submittedName>
        <fullName evidence="3">Uncharacterized protein</fullName>
    </submittedName>
</protein>